<gene>
    <name evidence="1" type="ORF">KDI_55000</name>
</gene>
<name>A0A5A5TLB4_9CHLR</name>
<dbReference type="AlphaFoldDB" id="A0A5A5TLB4"/>
<sequence length="43" mass="5025">MPFVKMIEFHSHLVIHVHQNGLLTQLVLLYQLSLPQPFNKQKG</sequence>
<evidence type="ECO:0000313" key="2">
    <source>
        <dbReference type="Proteomes" id="UP000322530"/>
    </source>
</evidence>
<accession>A0A5A5TLB4</accession>
<evidence type="ECO:0000313" key="1">
    <source>
        <dbReference type="EMBL" id="GCF11936.1"/>
    </source>
</evidence>
<organism evidence="1 2">
    <name type="scientific">Dictyobacter arantiisoli</name>
    <dbReference type="NCBI Taxonomy" id="2014874"/>
    <lineage>
        <taxon>Bacteria</taxon>
        <taxon>Bacillati</taxon>
        <taxon>Chloroflexota</taxon>
        <taxon>Ktedonobacteria</taxon>
        <taxon>Ktedonobacterales</taxon>
        <taxon>Dictyobacteraceae</taxon>
        <taxon>Dictyobacter</taxon>
    </lineage>
</organism>
<protein>
    <submittedName>
        <fullName evidence="1">Uncharacterized protein</fullName>
    </submittedName>
</protein>
<dbReference type="EMBL" id="BIXY01000176">
    <property type="protein sequence ID" value="GCF11936.1"/>
    <property type="molecule type" value="Genomic_DNA"/>
</dbReference>
<proteinExistence type="predicted"/>
<dbReference type="Proteomes" id="UP000322530">
    <property type="component" value="Unassembled WGS sequence"/>
</dbReference>
<keyword evidence="2" id="KW-1185">Reference proteome</keyword>
<reference evidence="1 2" key="1">
    <citation type="submission" date="2019-01" db="EMBL/GenBank/DDBJ databases">
        <title>Draft genome sequence of Dictyobacter sp. Uno17.</title>
        <authorList>
            <person name="Wang C.M."/>
            <person name="Zheng Y."/>
            <person name="Sakai Y."/>
            <person name="Abe K."/>
            <person name="Yokota A."/>
            <person name="Yabe S."/>
        </authorList>
    </citation>
    <scope>NUCLEOTIDE SEQUENCE [LARGE SCALE GENOMIC DNA]</scope>
    <source>
        <strain evidence="1 2">Uno17</strain>
    </source>
</reference>
<comment type="caution">
    <text evidence="1">The sequence shown here is derived from an EMBL/GenBank/DDBJ whole genome shotgun (WGS) entry which is preliminary data.</text>
</comment>